<proteinExistence type="predicted"/>
<feature type="region of interest" description="Disordered" evidence="1">
    <location>
        <begin position="1"/>
        <end position="30"/>
    </location>
</feature>
<dbReference type="RefSeq" id="XP_069212990.1">
    <property type="nucleotide sequence ID" value="XM_069349446.1"/>
</dbReference>
<organism evidence="3 4">
    <name type="scientific">Vanrija albida</name>
    <dbReference type="NCBI Taxonomy" id="181172"/>
    <lineage>
        <taxon>Eukaryota</taxon>
        <taxon>Fungi</taxon>
        <taxon>Dikarya</taxon>
        <taxon>Basidiomycota</taxon>
        <taxon>Agaricomycotina</taxon>
        <taxon>Tremellomycetes</taxon>
        <taxon>Trichosporonales</taxon>
        <taxon>Trichosporonaceae</taxon>
        <taxon>Vanrija</taxon>
    </lineage>
</organism>
<evidence type="ECO:0008006" key="5">
    <source>
        <dbReference type="Google" id="ProtNLM"/>
    </source>
</evidence>
<gene>
    <name evidence="3" type="ORF">Q8F55_000795</name>
</gene>
<sequence>MPAQPTAPPTTPTAQAPPGGAPTPSAPADSRLASTKTNLKYLALGGAAATAPASLTTRGVLTTLRYVLRYALRRLLRIALYGAVGSAIAVVGFGVLGSLGSGLAFFAAPGLMGSVAIGLGTGVVKFAWRHRPDKYRFPDGWWATMTRRAASGSDASKDEEADAVAEAANAELDRRNEDNRKTRHDVWMRV</sequence>
<reference evidence="3 4" key="1">
    <citation type="submission" date="2023-08" db="EMBL/GenBank/DDBJ databases">
        <title>Annotated Genome Sequence of Vanrija albida AlHP1.</title>
        <authorList>
            <person name="Herzog R."/>
        </authorList>
    </citation>
    <scope>NUCLEOTIDE SEQUENCE [LARGE SCALE GENOMIC DNA]</scope>
    <source>
        <strain evidence="3 4">AlHP1</strain>
    </source>
</reference>
<name>A0ABR3QEA3_9TREE</name>
<keyword evidence="2" id="KW-1133">Transmembrane helix</keyword>
<feature type="region of interest" description="Disordered" evidence="1">
    <location>
        <begin position="153"/>
        <end position="178"/>
    </location>
</feature>
<protein>
    <recommendedName>
        <fullName evidence="5">Transmembrane protein 242</fullName>
    </recommendedName>
</protein>
<evidence type="ECO:0000313" key="3">
    <source>
        <dbReference type="EMBL" id="KAL1413046.1"/>
    </source>
</evidence>
<dbReference type="EMBL" id="JBBXJM010000001">
    <property type="protein sequence ID" value="KAL1413046.1"/>
    <property type="molecule type" value="Genomic_DNA"/>
</dbReference>
<dbReference type="Proteomes" id="UP001565368">
    <property type="component" value="Unassembled WGS sequence"/>
</dbReference>
<comment type="caution">
    <text evidence="3">The sequence shown here is derived from an EMBL/GenBank/DDBJ whole genome shotgun (WGS) entry which is preliminary data.</text>
</comment>
<feature type="transmembrane region" description="Helical" evidence="2">
    <location>
        <begin position="103"/>
        <end position="128"/>
    </location>
</feature>
<keyword evidence="2" id="KW-0812">Transmembrane</keyword>
<evidence type="ECO:0000313" key="4">
    <source>
        <dbReference type="Proteomes" id="UP001565368"/>
    </source>
</evidence>
<keyword evidence="2" id="KW-0472">Membrane</keyword>
<feature type="transmembrane region" description="Helical" evidence="2">
    <location>
        <begin position="78"/>
        <end position="97"/>
    </location>
</feature>
<keyword evidence="4" id="KW-1185">Reference proteome</keyword>
<feature type="compositionally biased region" description="Pro residues" evidence="1">
    <location>
        <begin position="1"/>
        <end position="11"/>
    </location>
</feature>
<accession>A0ABR3QEA3</accession>
<evidence type="ECO:0000256" key="1">
    <source>
        <dbReference type="SAM" id="MobiDB-lite"/>
    </source>
</evidence>
<dbReference type="GeneID" id="95981838"/>
<evidence type="ECO:0000256" key="2">
    <source>
        <dbReference type="SAM" id="Phobius"/>
    </source>
</evidence>